<evidence type="ECO:0000256" key="3">
    <source>
        <dbReference type="ARBA" id="ARBA00022630"/>
    </source>
</evidence>
<dbReference type="GO" id="GO:0002097">
    <property type="term" value="P:tRNA wobble base modification"/>
    <property type="evidence" value="ECO:0007669"/>
    <property type="project" value="UniProtKB-UniRule"/>
</dbReference>
<keyword evidence="2 10" id="KW-0489">Methyltransferase</keyword>
<dbReference type="InterPro" id="IPR017610">
    <property type="entry name" value="tRNA_S-uridine_synth_MnmC_C"/>
</dbReference>
<keyword evidence="4 10" id="KW-0808">Transferase</keyword>
<dbReference type="NCBIfam" id="NF033855">
    <property type="entry name" value="tRNA_MNMC2"/>
    <property type="match status" value="1"/>
</dbReference>
<evidence type="ECO:0000256" key="11">
    <source>
        <dbReference type="SAM" id="MobiDB-lite"/>
    </source>
</evidence>
<dbReference type="GO" id="GO:0032259">
    <property type="term" value="P:methylation"/>
    <property type="evidence" value="ECO:0007669"/>
    <property type="project" value="UniProtKB-KW"/>
</dbReference>
<dbReference type="PANTHER" id="PTHR13847">
    <property type="entry name" value="SARCOSINE DEHYDROGENASE-RELATED"/>
    <property type="match status" value="1"/>
</dbReference>
<comment type="cofactor">
    <cofactor evidence="10">
        <name>FAD</name>
        <dbReference type="ChEBI" id="CHEBI:57692"/>
    </cofactor>
</comment>
<protein>
    <recommendedName>
        <fullName evidence="10">tRNA 5-methylaminomethyl-2-thiouridine biosynthesis bifunctional protein MnmC</fullName>
        <shortName evidence="10">tRNA mnm(5)s(2)U biosynthesis bifunctional protein</shortName>
    </recommendedName>
    <domain>
        <recommendedName>
            <fullName evidence="10">tRNA (mnm(5)s(2)U34)-methyltransferase</fullName>
            <ecNumber evidence="10">2.1.1.61</ecNumber>
        </recommendedName>
    </domain>
    <domain>
        <recommendedName>
            <fullName evidence="10">FAD-dependent cmnm(5)s(2)U34 oxidoreductase</fullName>
            <ecNumber evidence="10">1.5.-.-</ecNumber>
        </recommendedName>
    </domain>
</protein>
<feature type="region of interest" description="Disordered" evidence="11">
    <location>
        <begin position="590"/>
        <end position="610"/>
    </location>
</feature>
<sequence>MSQERPLEQAQVSWRGEETPYAADFDDIYYHPQQGAEESRHVFLRGIGAPDCWAEGEFFTIGETGFGTGLNFLLTWQLWQQSAASSARLQFVSVEGYPLCREDLQRALSPFAELTSLADQLVAQWPPAVEGVHRLHLDGGRVTLTLLFGQAETMLPLLDATVDAWYLDGFAPDRNPQMWCPAVYQQLARLARPGAALATFTVAGHVKRGLTEVGFDVAKAKGFDRKRECLRGQRLESPSPVHSPHLPWFERTTSRYSGNQPVAIIGGGIAGTSAAHALRRHGVEVTLFERHGAPGAEASGNPCGLFNPRLTAGRSLDGRFHAQAYFYALNCYQELARTAPEIMAAEQGIFHMAEDAAEWQKMQWMAEQARWPAEHLTLWDAERASRELNIQAPQGGFWHARAGSVFPARVCQALMAETPAHWNCTVQTLQQSTAGWLLQTSDGEHGPFAAVILATGAHGQSLLDETTLPLQAVRGQLSLIDAHPDALPALVFGGYLTPAFEDSTGALKQVLGSTYMPWSDPGDTRWQTVKSEGHTRVWQQLHEALPELAKAWDRPPQQGRAALRAAVRDHLPLLGPLSTTEAMAQFFQQNNRRRSRQEQPPAPPYTPGLYTLGGLGSRGMMTAPLLAEALASWITAAPSPLPADILDALHPARVQIRQLKRGDTR</sequence>
<evidence type="ECO:0000259" key="12">
    <source>
        <dbReference type="Pfam" id="PF01266"/>
    </source>
</evidence>
<feature type="domain" description="FAD dependent oxidoreductase" evidence="12">
    <location>
        <begin position="262"/>
        <end position="633"/>
    </location>
</feature>
<dbReference type="InterPro" id="IPR006076">
    <property type="entry name" value="FAD-dep_OxRdtase"/>
</dbReference>
<reference evidence="14" key="1">
    <citation type="submission" date="2015-04" db="EMBL/GenBank/DDBJ databases">
        <authorList>
            <person name="Syromyatnikov M.Y."/>
            <person name="Popov V.N."/>
        </authorList>
    </citation>
    <scope>NUCLEOTIDE SEQUENCE</scope>
    <source>
        <strain evidence="14">MO-1</strain>
    </source>
</reference>
<dbReference type="Gene3D" id="3.40.50.150">
    <property type="entry name" value="Vaccinia Virus protein VP39"/>
    <property type="match status" value="1"/>
</dbReference>
<comment type="similarity">
    <text evidence="10">In the N-terminal section; belongs to the methyltransferase superfamily. tRNA (mnm(5)s(2)U34)-methyltransferase family.</text>
</comment>
<comment type="catalytic activity">
    <reaction evidence="10">
        <text>5-aminomethyl-2-thiouridine(34) in tRNA + S-adenosyl-L-methionine = 5-methylaminomethyl-2-thiouridine(34) in tRNA + S-adenosyl-L-homocysteine + H(+)</text>
        <dbReference type="Rhea" id="RHEA:19569"/>
        <dbReference type="Rhea" id="RHEA-COMP:10195"/>
        <dbReference type="Rhea" id="RHEA-COMP:10197"/>
        <dbReference type="ChEBI" id="CHEBI:15378"/>
        <dbReference type="ChEBI" id="CHEBI:57856"/>
        <dbReference type="ChEBI" id="CHEBI:59789"/>
        <dbReference type="ChEBI" id="CHEBI:74454"/>
        <dbReference type="ChEBI" id="CHEBI:74455"/>
        <dbReference type="EC" id="2.1.1.61"/>
    </reaction>
</comment>
<feature type="domain" description="MnmC-like methyltransferase" evidence="13">
    <location>
        <begin position="113"/>
        <end position="233"/>
    </location>
</feature>
<name>A0A1S7LI69_MAGMO</name>
<dbReference type="NCBIfam" id="NF002481">
    <property type="entry name" value="PRK01747.1-2"/>
    <property type="match status" value="1"/>
</dbReference>
<evidence type="ECO:0000256" key="7">
    <source>
        <dbReference type="ARBA" id="ARBA00022827"/>
    </source>
</evidence>
<keyword evidence="6 10" id="KW-0819">tRNA processing</keyword>
<evidence type="ECO:0000256" key="2">
    <source>
        <dbReference type="ARBA" id="ARBA00022603"/>
    </source>
</evidence>
<keyword evidence="1 10" id="KW-0963">Cytoplasm</keyword>
<keyword evidence="8 10" id="KW-0560">Oxidoreductase</keyword>
<comment type="function">
    <text evidence="10">Catalyzes the last two steps in the biosynthesis of 5-methylaminomethyl-2-thiouridine (mnm(5)s(2)U) at the wobble position (U34) in tRNA. Catalyzes the FAD-dependent demodification of cmnm(5)s(2)U34 to nm(5)s(2)U34, followed by the transfer of a methyl group from S-adenosyl-L-methionine to nm(5)s(2)U34, to form mnm(5)s(2)U34.</text>
</comment>
<keyword evidence="9 10" id="KW-0511">Multifunctional enzyme</keyword>
<dbReference type="Pfam" id="PF01266">
    <property type="entry name" value="DAO"/>
    <property type="match status" value="1"/>
</dbReference>
<evidence type="ECO:0000256" key="8">
    <source>
        <dbReference type="ARBA" id="ARBA00023002"/>
    </source>
</evidence>
<feature type="region of interest" description="tRNA (mnm(5)s(2)U34)-methyltransferase" evidence="10">
    <location>
        <begin position="1"/>
        <end position="235"/>
    </location>
</feature>
<evidence type="ECO:0000259" key="13">
    <source>
        <dbReference type="Pfam" id="PF05430"/>
    </source>
</evidence>
<dbReference type="PRINTS" id="PR00419">
    <property type="entry name" value="ADXRDTASE"/>
</dbReference>
<dbReference type="InterPro" id="IPR036188">
    <property type="entry name" value="FAD/NAD-bd_sf"/>
</dbReference>
<keyword evidence="3 10" id="KW-0285">Flavoprotein</keyword>
<evidence type="ECO:0000256" key="6">
    <source>
        <dbReference type="ARBA" id="ARBA00022694"/>
    </source>
</evidence>
<dbReference type="SUPFAM" id="SSF51905">
    <property type="entry name" value="FAD/NAD(P)-binding domain"/>
    <property type="match status" value="1"/>
</dbReference>
<dbReference type="InterPro" id="IPR023032">
    <property type="entry name" value="tRNA_MAMT_biosynth_bifunc_MnmC"/>
</dbReference>
<dbReference type="GO" id="GO:0016645">
    <property type="term" value="F:oxidoreductase activity, acting on the CH-NH group of donors"/>
    <property type="evidence" value="ECO:0007669"/>
    <property type="project" value="InterPro"/>
</dbReference>
<evidence type="ECO:0000256" key="9">
    <source>
        <dbReference type="ARBA" id="ARBA00023268"/>
    </source>
</evidence>
<dbReference type="InterPro" id="IPR029063">
    <property type="entry name" value="SAM-dependent_MTases_sf"/>
</dbReference>
<dbReference type="NCBIfam" id="TIGR03197">
    <property type="entry name" value="MnmC_Cterm"/>
    <property type="match status" value="1"/>
</dbReference>
<dbReference type="HAMAP" id="MF_01102">
    <property type="entry name" value="MnmC"/>
    <property type="match status" value="1"/>
</dbReference>
<evidence type="ECO:0000256" key="4">
    <source>
        <dbReference type="ARBA" id="ARBA00022679"/>
    </source>
</evidence>
<proteinExistence type="inferred from homology"/>
<accession>A0A1S7LI69</accession>
<evidence type="ECO:0000313" key="14">
    <source>
        <dbReference type="EMBL" id="CRH05799.1"/>
    </source>
</evidence>
<dbReference type="EC" id="2.1.1.61" evidence="10"/>
<comment type="subcellular location">
    <subcellularLocation>
        <location evidence="10">Cytoplasm</location>
    </subcellularLocation>
</comment>
<dbReference type="GO" id="GO:0050660">
    <property type="term" value="F:flavin adenine dinucleotide binding"/>
    <property type="evidence" value="ECO:0007669"/>
    <property type="project" value="UniProtKB-UniRule"/>
</dbReference>
<keyword evidence="7 10" id="KW-0274">FAD</keyword>
<dbReference type="Pfam" id="PF05430">
    <property type="entry name" value="Methyltransf_30"/>
    <property type="match status" value="1"/>
</dbReference>
<dbReference type="GO" id="GO:0004808">
    <property type="term" value="F:tRNA (5-methylaminomethyl-2-thiouridylate)(34)-methyltransferase activity"/>
    <property type="evidence" value="ECO:0007669"/>
    <property type="project" value="UniProtKB-EC"/>
</dbReference>
<comment type="similarity">
    <text evidence="10">In the C-terminal section; belongs to the DAO family.</text>
</comment>
<dbReference type="InterPro" id="IPR008471">
    <property type="entry name" value="MnmC-like_methylTransf"/>
</dbReference>
<dbReference type="GO" id="GO:0005737">
    <property type="term" value="C:cytoplasm"/>
    <property type="evidence" value="ECO:0007669"/>
    <property type="project" value="UniProtKB-SubCell"/>
</dbReference>
<organism evidence="14">
    <name type="scientific">Magnetococcus massalia (strain MO-1)</name>
    <dbReference type="NCBI Taxonomy" id="451514"/>
    <lineage>
        <taxon>Bacteria</taxon>
        <taxon>Pseudomonadati</taxon>
        <taxon>Pseudomonadota</taxon>
        <taxon>Magnetococcia</taxon>
        <taxon>Magnetococcales</taxon>
        <taxon>Magnetococcaceae</taxon>
        <taxon>Magnetococcus</taxon>
    </lineage>
</organism>
<evidence type="ECO:0000256" key="5">
    <source>
        <dbReference type="ARBA" id="ARBA00022691"/>
    </source>
</evidence>
<evidence type="ECO:0000256" key="10">
    <source>
        <dbReference type="HAMAP-Rule" id="MF_01102"/>
    </source>
</evidence>
<dbReference type="EMBL" id="LO017727">
    <property type="protein sequence ID" value="CRH05799.1"/>
    <property type="molecule type" value="Genomic_DNA"/>
</dbReference>
<dbReference type="InterPro" id="IPR047785">
    <property type="entry name" value="tRNA_MNMC2"/>
</dbReference>
<dbReference type="AlphaFoldDB" id="A0A1S7LI69"/>
<gene>
    <name evidence="10" type="primary">mnmC</name>
    <name evidence="14" type="ORF">MAGMO_1615</name>
</gene>
<feature type="region of interest" description="FAD-dependent cmnm(5)s(2)U34 oxidoreductase" evidence="10">
    <location>
        <begin position="265"/>
        <end position="665"/>
    </location>
</feature>
<dbReference type="PANTHER" id="PTHR13847:SF283">
    <property type="entry name" value="TRNA 5-METHYLAMINOMETHYL-2-THIOURIDINE BIOSYNTHESIS BIFUNCTIONAL PROTEIN MNMC"/>
    <property type="match status" value="1"/>
</dbReference>
<dbReference type="EC" id="1.5.-.-" evidence="10"/>
<dbReference type="Gene3D" id="3.30.9.10">
    <property type="entry name" value="D-Amino Acid Oxidase, subunit A, domain 2"/>
    <property type="match status" value="1"/>
</dbReference>
<evidence type="ECO:0000256" key="1">
    <source>
        <dbReference type="ARBA" id="ARBA00022490"/>
    </source>
</evidence>
<dbReference type="Gene3D" id="3.50.50.60">
    <property type="entry name" value="FAD/NAD(P)-binding domain"/>
    <property type="match status" value="1"/>
</dbReference>
<keyword evidence="5 10" id="KW-0949">S-adenosyl-L-methionine</keyword>